<reference evidence="8" key="2">
    <citation type="submission" date="2021-01" db="EMBL/GenBank/DDBJ databases">
        <authorList>
            <person name="Mieszkin S."/>
            <person name="Pouder E."/>
            <person name="Alain K."/>
        </authorList>
    </citation>
    <scope>NUCLEOTIDE SEQUENCE</scope>
    <source>
        <strain evidence="8">HW T2.11</strain>
    </source>
</reference>
<dbReference type="SUPFAM" id="SSF53187">
    <property type="entry name" value="Zn-dependent exopeptidases"/>
    <property type="match status" value="1"/>
</dbReference>
<dbReference type="InterPro" id="IPR000819">
    <property type="entry name" value="Peptidase_M17_C"/>
</dbReference>
<keyword evidence="9" id="KW-1185">Reference proteome</keyword>
<dbReference type="Gene3D" id="3.40.220.10">
    <property type="entry name" value="Leucine Aminopeptidase, subunit E, domain 1"/>
    <property type="match status" value="1"/>
</dbReference>
<evidence type="ECO:0000259" key="6">
    <source>
        <dbReference type="Pfam" id="PF00883"/>
    </source>
</evidence>
<keyword evidence="2 8" id="KW-0031">Aminopeptidase</keyword>
<keyword evidence="5" id="KW-0464">Manganese</keyword>
<comment type="caution">
    <text evidence="8">The sequence shown here is derived from an EMBL/GenBank/DDBJ whole genome shotgun (WGS) entry which is preliminary data.</text>
</comment>
<sequence length="488" mass="50998">MPFPQPALSLIGPADLGPHTVLILPVRPGALPGDLAAAAAVAGFTGLQGKVLLLHAPTPGYAGRKVLLLGLGPEATEAETEAEAAGAAATAALAREHHIAIDGRGLPRSLSVALVLGAALRAWRMPQYRQGERTEDACLLDKIDLLVEDPAREGRRFAEAKVVFEAVCFAKTLTADPSNVLTPAVFAERLRALEKFGIAVEVIEGRALARKGLNLLSAVGRGSANPPALVILRWPGTLAAPPVTFVGKGITFDTGGISIKSADRMWDMRGDMGGAAVCAGAMMALARRHSPAPVSAVLALAENMTGGDSYRPGDVLPSHSGLTVEIIDTDAEGRLVLADALSYAVTHLKPRALVDVATLTYAVGVALGHEKAGFYANDTVLAANLAAAGENVSEPLWRLPMTDRDRDALGSDIADIKQCLSGKLVPDANLAAAFLSRFVGDTPWAHIDIGGTDARDEADARHPAGPTAFGLRLFDQLVALRYEDPDHP</sequence>
<dbReference type="InterPro" id="IPR043472">
    <property type="entry name" value="Macro_dom-like"/>
</dbReference>
<name>A0A964E0F0_9PROT</name>
<dbReference type="GO" id="GO:0006508">
    <property type="term" value="P:proteolysis"/>
    <property type="evidence" value="ECO:0007669"/>
    <property type="project" value="UniProtKB-KW"/>
</dbReference>
<dbReference type="Proteomes" id="UP000708298">
    <property type="component" value="Unassembled WGS sequence"/>
</dbReference>
<dbReference type="PANTHER" id="PTHR11963">
    <property type="entry name" value="LEUCINE AMINOPEPTIDASE-RELATED"/>
    <property type="match status" value="1"/>
</dbReference>
<dbReference type="CDD" id="cd00433">
    <property type="entry name" value="Peptidase_M17"/>
    <property type="match status" value="1"/>
</dbReference>
<evidence type="ECO:0000256" key="2">
    <source>
        <dbReference type="ARBA" id="ARBA00022438"/>
    </source>
</evidence>
<reference evidence="8" key="1">
    <citation type="journal article" date="2021" name="Microorganisms">
        <title>Acidisoma silvae sp. nov. and Acidisomacellulosilytica sp. nov., Two Acidophilic Bacteria Isolated from Decaying Wood, Hydrolyzing Cellulose and Producing Poly-3-hydroxybutyrate.</title>
        <authorList>
            <person name="Mieszkin S."/>
            <person name="Pouder E."/>
            <person name="Uroz S."/>
            <person name="Simon-Colin C."/>
            <person name="Alain K."/>
        </authorList>
    </citation>
    <scope>NUCLEOTIDE SEQUENCE</scope>
    <source>
        <strain evidence="8">HW T2.11</strain>
    </source>
</reference>
<evidence type="ECO:0000256" key="5">
    <source>
        <dbReference type="ARBA" id="ARBA00023211"/>
    </source>
</evidence>
<dbReference type="GO" id="GO:0005737">
    <property type="term" value="C:cytoplasm"/>
    <property type="evidence" value="ECO:0007669"/>
    <property type="project" value="InterPro"/>
</dbReference>
<organism evidence="8 9">
    <name type="scientific">Acidisoma silvae</name>
    <dbReference type="NCBI Taxonomy" id="2802396"/>
    <lineage>
        <taxon>Bacteria</taxon>
        <taxon>Pseudomonadati</taxon>
        <taxon>Pseudomonadota</taxon>
        <taxon>Alphaproteobacteria</taxon>
        <taxon>Acetobacterales</taxon>
        <taxon>Acidocellaceae</taxon>
        <taxon>Acidisoma</taxon>
    </lineage>
</organism>
<evidence type="ECO:0000256" key="3">
    <source>
        <dbReference type="ARBA" id="ARBA00022670"/>
    </source>
</evidence>
<dbReference type="Gene3D" id="3.40.630.10">
    <property type="entry name" value="Zn peptidases"/>
    <property type="match status" value="1"/>
</dbReference>
<dbReference type="SUPFAM" id="SSF52949">
    <property type="entry name" value="Macro domain-like"/>
    <property type="match status" value="1"/>
</dbReference>
<dbReference type="GO" id="GO:0030145">
    <property type="term" value="F:manganese ion binding"/>
    <property type="evidence" value="ECO:0007669"/>
    <property type="project" value="InterPro"/>
</dbReference>
<dbReference type="InterPro" id="IPR008283">
    <property type="entry name" value="Peptidase_M17_N"/>
</dbReference>
<accession>A0A964E0F0</accession>
<comment type="similarity">
    <text evidence="1">Belongs to the peptidase M17 family.</text>
</comment>
<keyword evidence="4" id="KW-0378">Hydrolase</keyword>
<evidence type="ECO:0000313" key="9">
    <source>
        <dbReference type="Proteomes" id="UP000708298"/>
    </source>
</evidence>
<proteinExistence type="inferred from homology"/>
<gene>
    <name evidence="8" type="ORF">ASILVAE211_15755</name>
</gene>
<evidence type="ECO:0000313" key="8">
    <source>
        <dbReference type="EMBL" id="MCB8876648.1"/>
    </source>
</evidence>
<keyword evidence="3" id="KW-0645">Protease</keyword>
<evidence type="ECO:0000256" key="4">
    <source>
        <dbReference type="ARBA" id="ARBA00022801"/>
    </source>
</evidence>
<dbReference type="RefSeq" id="WP_227322307.1">
    <property type="nucleotide sequence ID" value="NZ_JAESVB010000007.1"/>
</dbReference>
<feature type="domain" description="Peptidase M17 leucyl aminopeptidase N-terminal" evidence="7">
    <location>
        <begin position="32"/>
        <end position="130"/>
    </location>
</feature>
<dbReference type="EMBL" id="JAESVB010000007">
    <property type="protein sequence ID" value="MCB8876648.1"/>
    <property type="molecule type" value="Genomic_DNA"/>
</dbReference>
<protein>
    <submittedName>
        <fullName evidence="8">Leucyl aminopeptidase family protein</fullName>
    </submittedName>
</protein>
<dbReference type="GO" id="GO:0070006">
    <property type="term" value="F:metalloaminopeptidase activity"/>
    <property type="evidence" value="ECO:0007669"/>
    <property type="project" value="InterPro"/>
</dbReference>
<dbReference type="Pfam" id="PF02789">
    <property type="entry name" value="Peptidase_M17_N"/>
    <property type="match status" value="1"/>
</dbReference>
<evidence type="ECO:0000256" key="1">
    <source>
        <dbReference type="ARBA" id="ARBA00009528"/>
    </source>
</evidence>
<dbReference type="PRINTS" id="PR00481">
    <property type="entry name" value="LAMNOPPTDASE"/>
</dbReference>
<evidence type="ECO:0000259" key="7">
    <source>
        <dbReference type="Pfam" id="PF02789"/>
    </source>
</evidence>
<feature type="domain" description="Cytosol aminopeptidase" evidence="6">
    <location>
        <begin position="169"/>
        <end position="473"/>
    </location>
</feature>
<dbReference type="Pfam" id="PF00883">
    <property type="entry name" value="Peptidase_M17"/>
    <property type="match status" value="1"/>
</dbReference>
<dbReference type="AlphaFoldDB" id="A0A964E0F0"/>
<dbReference type="InterPro" id="IPR011356">
    <property type="entry name" value="Leucine_aapep/pepB"/>
</dbReference>
<dbReference type="PANTHER" id="PTHR11963:SF23">
    <property type="entry name" value="CYTOSOL AMINOPEPTIDASE"/>
    <property type="match status" value="1"/>
</dbReference>